<evidence type="ECO:0000256" key="1">
    <source>
        <dbReference type="SAM" id="Coils"/>
    </source>
</evidence>
<keyword evidence="3" id="KW-1185">Reference proteome</keyword>
<sequence>MENDKIFEFMTKMYADLKESQGKMYSEMQNGFENVNKKIGDLDKKVDNLEGKVGSLEAKVSSLRAIRDISKTSDKGEKAYDFIKELSNKNFGN</sequence>
<dbReference type="AlphaFoldDB" id="A0A386H2M8"/>
<dbReference type="EMBL" id="CP032416">
    <property type="protein sequence ID" value="AYD39949.1"/>
    <property type="molecule type" value="Genomic_DNA"/>
</dbReference>
<feature type="coiled-coil region" evidence="1">
    <location>
        <begin position="32"/>
        <end position="66"/>
    </location>
</feature>
<proteinExistence type="predicted"/>
<evidence type="ECO:0000313" key="2">
    <source>
        <dbReference type="EMBL" id="AYD39949.1"/>
    </source>
</evidence>
<protein>
    <submittedName>
        <fullName evidence="2">Uncharacterized protein</fullName>
    </submittedName>
</protein>
<accession>A0A386H2M8</accession>
<reference evidence="2 3" key="1">
    <citation type="journal article" date="2019" name="Int. J. Syst. Evol. Microbiol.">
        <title>Clostridium fermenticellae sp. nov., isolated from the mud in a fermentation cellar for the production of the Chinese liquor, baijiu.</title>
        <authorList>
            <person name="Xu P.X."/>
            <person name="Chai L.J."/>
            <person name="Qiu T."/>
            <person name="Zhang X.J."/>
            <person name="Lu Z.M."/>
            <person name="Xiao C."/>
            <person name="Wang S.T."/>
            <person name="Shen C.H."/>
            <person name="Shi J.S."/>
            <person name="Xu Z.H."/>
        </authorList>
    </citation>
    <scope>NUCLEOTIDE SEQUENCE [LARGE SCALE GENOMIC DNA]</scope>
    <source>
        <strain evidence="2 3">JN500901</strain>
    </source>
</reference>
<gene>
    <name evidence="2" type="ORF">D4Z93_05225</name>
</gene>
<organism evidence="2 3">
    <name type="scientific">Clostridium fermenticellae</name>
    <dbReference type="NCBI Taxonomy" id="2068654"/>
    <lineage>
        <taxon>Bacteria</taxon>
        <taxon>Bacillati</taxon>
        <taxon>Bacillota</taxon>
        <taxon>Clostridia</taxon>
        <taxon>Eubacteriales</taxon>
        <taxon>Clostridiaceae</taxon>
        <taxon>Clostridium</taxon>
    </lineage>
</organism>
<dbReference type="RefSeq" id="WP_119971001.1">
    <property type="nucleotide sequence ID" value="NZ_CP032416.1"/>
</dbReference>
<dbReference type="OrthoDB" id="1707934at2"/>
<keyword evidence="1" id="KW-0175">Coiled coil</keyword>
<dbReference type="KEGG" id="cfer:D4Z93_05225"/>
<dbReference type="Proteomes" id="UP000266301">
    <property type="component" value="Chromosome"/>
</dbReference>
<evidence type="ECO:0000313" key="3">
    <source>
        <dbReference type="Proteomes" id="UP000266301"/>
    </source>
</evidence>
<name>A0A386H2M8_9CLOT</name>
<dbReference type="Gene3D" id="1.20.5.170">
    <property type="match status" value="1"/>
</dbReference>